<evidence type="ECO:0000256" key="5">
    <source>
        <dbReference type="ARBA" id="ARBA00058118"/>
    </source>
</evidence>
<comment type="function">
    <text evidence="5 6">Catalyzes the reduction of 1-pyrroline-5-carboxylate (PCA) to L-proline.</text>
</comment>
<evidence type="ECO:0000313" key="12">
    <source>
        <dbReference type="Proteomes" id="UP000886891"/>
    </source>
</evidence>
<dbReference type="GO" id="GO:0005737">
    <property type="term" value="C:cytoplasm"/>
    <property type="evidence" value="ECO:0007669"/>
    <property type="project" value="UniProtKB-SubCell"/>
</dbReference>
<dbReference type="PIRSF" id="PIRSF000193">
    <property type="entry name" value="Pyrrol-5-carb_rd"/>
    <property type="match status" value="1"/>
</dbReference>
<dbReference type="FunFam" id="1.10.3730.10:FF:000001">
    <property type="entry name" value="Pyrroline-5-carboxylate reductase"/>
    <property type="match status" value="1"/>
</dbReference>
<evidence type="ECO:0000256" key="2">
    <source>
        <dbReference type="ARBA" id="ARBA00022650"/>
    </source>
</evidence>
<accession>A0A9D1NBH0</accession>
<dbReference type="Proteomes" id="UP000886891">
    <property type="component" value="Unassembled WGS sequence"/>
</dbReference>
<dbReference type="GO" id="GO:0004735">
    <property type="term" value="F:pyrroline-5-carboxylate reductase activity"/>
    <property type="evidence" value="ECO:0007669"/>
    <property type="project" value="UniProtKB-UniRule"/>
</dbReference>
<dbReference type="InterPro" id="IPR008927">
    <property type="entry name" value="6-PGluconate_DH-like_C_sf"/>
</dbReference>
<evidence type="ECO:0000259" key="9">
    <source>
        <dbReference type="Pfam" id="PF03807"/>
    </source>
</evidence>
<feature type="binding site" evidence="8">
    <location>
        <begin position="8"/>
        <end position="13"/>
    </location>
    <ligand>
        <name>NADP(+)</name>
        <dbReference type="ChEBI" id="CHEBI:58349"/>
    </ligand>
</feature>
<reference evidence="11" key="1">
    <citation type="submission" date="2020-10" db="EMBL/GenBank/DDBJ databases">
        <authorList>
            <person name="Gilroy R."/>
        </authorList>
    </citation>
    <scope>NUCLEOTIDE SEQUENCE</scope>
    <source>
        <strain evidence="11">23406</strain>
    </source>
</reference>
<dbReference type="PANTHER" id="PTHR11645:SF0">
    <property type="entry name" value="PYRROLINE-5-CARBOXYLATE REDUCTASE 3"/>
    <property type="match status" value="1"/>
</dbReference>
<sequence>MQYKLGFIGVGVMAGAILNCALDHLDTIGLRAEDIVACDKDDQKLLSFAARGVATTESAAEVLACSEIVLFGVKPQFYAEMLRSVDEINAKTLVSIMAGVKIETLQTATGIASVCRVMPNLPCRVGKGISALSFVNVEENHRKIVTAVFASCGKTIEIDESQFDAVTSVSGSGPAYVFMVAAGMIAGGMKGGLTYEQSKQLALATLEGSAIFAAQSDLPFDDLVQSVCSKGGTTIEAVEIYRNRGLESLLVDGIDACRMKSELLSRNL</sequence>
<dbReference type="PANTHER" id="PTHR11645">
    <property type="entry name" value="PYRROLINE-5-CARBOXYLATE REDUCTASE"/>
    <property type="match status" value="1"/>
</dbReference>
<gene>
    <name evidence="6 11" type="primary">proC</name>
    <name evidence="11" type="ORF">IAB14_02900</name>
</gene>
<evidence type="ECO:0000256" key="6">
    <source>
        <dbReference type="HAMAP-Rule" id="MF_01925"/>
    </source>
</evidence>
<dbReference type="Pfam" id="PF14748">
    <property type="entry name" value="P5CR_dimer"/>
    <property type="match status" value="1"/>
</dbReference>
<feature type="domain" description="Pyrroline-5-carboxylate reductase dimerisation" evidence="10">
    <location>
        <begin position="160"/>
        <end position="262"/>
    </location>
</feature>
<keyword evidence="6" id="KW-0963">Cytoplasm</keyword>
<dbReference type="Pfam" id="PF03807">
    <property type="entry name" value="F420_oxidored"/>
    <property type="match status" value="1"/>
</dbReference>
<protein>
    <recommendedName>
        <fullName evidence="6 7">Pyrroline-5-carboxylate reductase</fullName>
        <shortName evidence="6">P5C reductase</shortName>
        <shortName evidence="6">P5CR</shortName>
        <ecNumber evidence="6 7">1.5.1.2</ecNumber>
    </recommendedName>
    <alternativeName>
        <fullName evidence="6">PCA reductase</fullName>
    </alternativeName>
</protein>
<dbReference type="Gene3D" id="1.10.3730.10">
    <property type="entry name" value="ProC C-terminal domain-like"/>
    <property type="match status" value="1"/>
</dbReference>
<comment type="catalytic activity">
    <reaction evidence="6">
        <text>L-proline + NAD(+) = (S)-1-pyrroline-5-carboxylate + NADH + 2 H(+)</text>
        <dbReference type="Rhea" id="RHEA:14105"/>
        <dbReference type="ChEBI" id="CHEBI:15378"/>
        <dbReference type="ChEBI" id="CHEBI:17388"/>
        <dbReference type="ChEBI" id="CHEBI:57540"/>
        <dbReference type="ChEBI" id="CHEBI:57945"/>
        <dbReference type="ChEBI" id="CHEBI:60039"/>
        <dbReference type="EC" id="1.5.1.2"/>
    </reaction>
</comment>
<dbReference type="GO" id="GO:0055129">
    <property type="term" value="P:L-proline biosynthetic process"/>
    <property type="evidence" value="ECO:0007669"/>
    <property type="project" value="UniProtKB-UniRule"/>
</dbReference>
<evidence type="ECO:0000256" key="1">
    <source>
        <dbReference type="ARBA" id="ARBA00005525"/>
    </source>
</evidence>
<dbReference type="InterPro" id="IPR036291">
    <property type="entry name" value="NAD(P)-bd_dom_sf"/>
</dbReference>
<keyword evidence="3 6" id="KW-0521">NADP</keyword>
<proteinExistence type="inferred from homology"/>
<dbReference type="SUPFAM" id="SSF51735">
    <property type="entry name" value="NAD(P)-binding Rossmann-fold domains"/>
    <property type="match status" value="1"/>
</dbReference>
<evidence type="ECO:0000256" key="7">
    <source>
        <dbReference type="NCBIfam" id="TIGR00112"/>
    </source>
</evidence>
<keyword evidence="4 6" id="KW-0560">Oxidoreductase</keyword>
<feature type="domain" description="Pyrroline-5-carboxylate reductase catalytic N-terminal" evidence="9">
    <location>
        <begin position="4"/>
        <end position="99"/>
    </location>
</feature>
<dbReference type="EMBL" id="DVOH01000022">
    <property type="protein sequence ID" value="HIV00047.1"/>
    <property type="molecule type" value="Genomic_DNA"/>
</dbReference>
<evidence type="ECO:0000259" key="10">
    <source>
        <dbReference type="Pfam" id="PF14748"/>
    </source>
</evidence>
<dbReference type="HAMAP" id="MF_01925">
    <property type="entry name" value="P5C_reductase"/>
    <property type="match status" value="1"/>
</dbReference>
<comment type="similarity">
    <text evidence="1 6">Belongs to the pyrroline-5-carboxylate reductase family.</text>
</comment>
<evidence type="ECO:0000256" key="3">
    <source>
        <dbReference type="ARBA" id="ARBA00022857"/>
    </source>
</evidence>
<comment type="subcellular location">
    <subcellularLocation>
        <location evidence="6">Cytoplasm</location>
    </subcellularLocation>
</comment>
<evidence type="ECO:0000256" key="4">
    <source>
        <dbReference type="ARBA" id="ARBA00023002"/>
    </source>
</evidence>
<comment type="catalytic activity">
    <reaction evidence="6">
        <text>L-proline + NADP(+) = (S)-1-pyrroline-5-carboxylate + NADPH + 2 H(+)</text>
        <dbReference type="Rhea" id="RHEA:14109"/>
        <dbReference type="ChEBI" id="CHEBI:15378"/>
        <dbReference type="ChEBI" id="CHEBI:17388"/>
        <dbReference type="ChEBI" id="CHEBI:57783"/>
        <dbReference type="ChEBI" id="CHEBI:58349"/>
        <dbReference type="ChEBI" id="CHEBI:60039"/>
        <dbReference type="EC" id="1.5.1.2"/>
    </reaction>
</comment>
<dbReference type="InterPro" id="IPR000304">
    <property type="entry name" value="Pyrroline-COOH_reductase"/>
</dbReference>
<dbReference type="SUPFAM" id="SSF48179">
    <property type="entry name" value="6-phosphogluconate dehydrogenase C-terminal domain-like"/>
    <property type="match status" value="1"/>
</dbReference>
<evidence type="ECO:0000256" key="8">
    <source>
        <dbReference type="PIRSR" id="PIRSR000193-1"/>
    </source>
</evidence>
<evidence type="ECO:0000313" key="11">
    <source>
        <dbReference type="EMBL" id="HIV00047.1"/>
    </source>
</evidence>
<comment type="caution">
    <text evidence="11">The sequence shown here is derived from an EMBL/GenBank/DDBJ whole genome shotgun (WGS) entry which is preliminary data.</text>
</comment>
<reference evidence="11" key="2">
    <citation type="journal article" date="2021" name="PeerJ">
        <title>Extensive microbial diversity within the chicken gut microbiome revealed by metagenomics and culture.</title>
        <authorList>
            <person name="Gilroy R."/>
            <person name="Ravi A."/>
            <person name="Getino M."/>
            <person name="Pursley I."/>
            <person name="Horton D.L."/>
            <person name="Alikhan N.F."/>
            <person name="Baker D."/>
            <person name="Gharbi K."/>
            <person name="Hall N."/>
            <person name="Watson M."/>
            <person name="Adriaenssens E.M."/>
            <person name="Foster-Nyarko E."/>
            <person name="Jarju S."/>
            <person name="Secka A."/>
            <person name="Antonio M."/>
            <person name="Oren A."/>
            <person name="Chaudhuri R.R."/>
            <person name="La Ragione R."/>
            <person name="Hildebrand F."/>
            <person name="Pallen M.J."/>
        </authorList>
    </citation>
    <scope>NUCLEOTIDE SEQUENCE</scope>
    <source>
        <strain evidence="11">23406</strain>
    </source>
</reference>
<organism evidence="11 12">
    <name type="scientific">Candidatus Stercoripulliclostridium merdipullorum</name>
    <dbReference type="NCBI Taxonomy" id="2840952"/>
    <lineage>
        <taxon>Bacteria</taxon>
        <taxon>Bacillati</taxon>
        <taxon>Bacillota</taxon>
        <taxon>Clostridia</taxon>
        <taxon>Eubacteriales</taxon>
        <taxon>Candidatus Stercoripulliclostridium</taxon>
    </lineage>
</organism>
<name>A0A9D1NBH0_9FIRM</name>
<dbReference type="NCBIfam" id="TIGR00112">
    <property type="entry name" value="proC"/>
    <property type="match status" value="1"/>
</dbReference>
<dbReference type="EC" id="1.5.1.2" evidence="6 7"/>
<dbReference type="InterPro" id="IPR028939">
    <property type="entry name" value="P5C_Rdtase_cat_N"/>
</dbReference>
<comment type="pathway">
    <text evidence="6">Amino-acid biosynthesis; L-proline biosynthesis; L-proline from L-glutamate 5-semialdehyde: step 1/1.</text>
</comment>
<dbReference type="Gene3D" id="3.40.50.720">
    <property type="entry name" value="NAD(P)-binding Rossmann-like Domain"/>
    <property type="match status" value="1"/>
</dbReference>
<keyword evidence="2 6" id="KW-0641">Proline biosynthesis</keyword>
<dbReference type="InterPro" id="IPR029036">
    <property type="entry name" value="P5CR_dimer"/>
</dbReference>
<keyword evidence="6" id="KW-0028">Amino-acid biosynthesis</keyword>
<dbReference type="AlphaFoldDB" id="A0A9D1NBH0"/>